<gene>
    <name evidence="1" type="ORF">Ahy_A06g027396</name>
</gene>
<dbReference type="AlphaFoldDB" id="A0A445CNK7"/>
<name>A0A445CNK7_ARAHY</name>
<sequence length="156" mass="17254">MTTSPPVTEALCTLYETLSTILPSGRYTTTEWVSGYNRCWRMFVREIKKALLVHWETDEGSSIGVSPTGLIGIGQVVQVYQRLSDLHEDYGQAGVLHAETRDHTHQFQQSGEDATDGSAASVVNPDVIWRETALVLYKNHVHGWGHSSPVASAPPY</sequence>
<reference evidence="1 2" key="1">
    <citation type="submission" date="2019-01" db="EMBL/GenBank/DDBJ databases">
        <title>Sequencing of cultivated peanut Arachis hypogaea provides insights into genome evolution and oil improvement.</title>
        <authorList>
            <person name="Chen X."/>
        </authorList>
    </citation>
    <scope>NUCLEOTIDE SEQUENCE [LARGE SCALE GENOMIC DNA]</scope>
    <source>
        <strain evidence="2">cv. Fuhuasheng</strain>
        <tissue evidence="1">Leaves</tissue>
    </source>
</reference>
<accession>A0A445CNK7</accession>
<dbReference type="EMBL" id="SDMP01000006">
    <property type="protein sequence ID" value="RYR52488.1"/>
    <property type="molecule type" value="Genomic_DNA"/>
</dbReference>
<proteinExistence type="predicted"/>
<keyword evidence="2" id="KW-1185">Reference proteome</keyword>
<protein>
    <submittedName>
        <fullName evidence="1">Uncharacterized protein</fullName>
    </submittedName>
</protein>
<organism evidence="1 2">
    <name type="scientific">Arachis hypogaea</name>
    <name type="common">Peanut</name>
    <dbReference type="NCBI Taxonomy" id="3818"/>
    <lineage>
        <taxon>Eukaryota</taxon>
        <taxon>Viridiplantae</taxon>
        <taxon>Streptophyta</taxon>
        <taxon>Embryophyta</taxon>
        <taxon>Tracheophyta</taxon>
        <taxon>Spermatophyta</taxon>
        <taxon>Magnoliopsida</taxon>
        <taxon>eudicotyledons</taxon>
        <taxon>Gunneridae</taxon>
        <taxon>Pentapetalae</taxon>
        <taxon>rosids</taxon>
        <taxon>fabids</taxon>
        <taxon>Fabales</taxon>
        <taxon>Fabaceae</taxon>
        <taxon>Papilionoideae</taxon>
        <taxon>50 kb inversion clade</taxon>
        <taxon>dalbergioids sensu lato</taxon>
        <taxon>Dalbergieae</taxon>
        <taxon>Pterocarpus clade</taxon>
        <taxon>Arachis</taxon>
    </lineage>
</organism>
<dbReference type="Proteomes" id="UP000289738">
    <property type="component" value="Chromosome A06"/>
</dbReference>
<comment type="caution">
    <text evidence="1">The sequence shown here is derived from an EMBL/GenBank/DDBJ whole genome shotgun (WGS) entry which is preliminary data.</text>
</comment>
<evidence type="ECO:0000313" key="2">
    <source>
        <dbReference type="Proteomes" id="UP000289738"/>
    </source>
</evidence>
<evidence type="ECO:0000313" key="1">
    <source>
        <dbReference type="EMBL" id="RYR52488.1"/>
    </source>
</evidence>